<dbReference type="InterPro" id="IPR045886">
    <property type="entry name" value="ThiF/MoeB/HesA"/>
</dbReference>
<dbReference type="FunFam" id="3.40.50.720:FF:000080">
    <property type="entry name" value="Thiazole biosynthesis adenylyltransferase ThiF"/>
    <property type="match status" value="1"/>
</dbReference>
<dbReference type="Proteomes" id="UP000533476">
    <property type="component" value="Unassembled WGS sequence"/>
</dbReference>
<dbReference type="EMBL" id="JABBVZ010000097">
    <property type="protein sequence ID" value="NMP24285.1"/>
    <property type="molecule type" value="Genomic_DNA"/>
</dbReference>
<evidence type="ECO:0000259" key="2">
    <source>
        <dbReference type="Pfam" id="PF00899"/>
    </source>
</evidence>
<dbReference type="GO" id="GO:0005737">
    <property type="term" value="C:cytoplasm"/>
    <property type="evidence" value="ECO:0007669"/>
    <property type="project" value="TreeGrafter"/>
</dbReference>
<name>A0A7Y0L898_9FIRM</name>
<dbReference type="PANTHER" id="PTHR10953:SF102">
    <property type="entry name" value="ADENYLYLTRANSFERASE AND SULFURTRANSFERASE MOCS3"/>
    <property type="match status" value="1"/>
</dbReference>
<organism evidence="3 4">
    <name type="scientific">Sulfobacillus harzensis</name>
    <dbReference type="NCBI Taxonomy" id="2729629"/>
    <lineage>
        <taxon>Bacteria</taxon>
        <taxon>Bacillati</taxon>
        <taxon>Bacillota</taxon>
        <taxon>Clostridia</taxon>
        <taxon>Eubacteriales</taxon>
        <taxon>Clostridiales Family XVII. Incertae Sedis</taxon>
        <taxon>Sulfobacillus</taxon>
    </lineage>
</organism>
<dbReference type="Pfam" id="PF00899">
    <property type="entry name" value="ThiF"/>
    <property type="match status" value="1"/>
</dbReference>
<evidence type="ECO:0000313" key="4">
    <source>
        <dbReference type="Proteomes" id="UP000533476"/>
    </source>
</evidence>
<comment type="similarity">
    <text evidence="1">Belongs to the HesA/MoeB/ThiF family.</text>
</comment>
<evidence type="ECO:0000256" key="1">
    <source>
        <dbReference type="ARBA" id="ARBA00009919"/>
    </source>
</evidence>
<reference evidence="3 4" key="1">
    <citation type="submission" date="2020-04" db="EMBL/GenBank/DDBJ databases">
        <authorList>
            <person name="Zhang R."/>
            <person name="Schippers A."/>
        </authorList>
    </citation>
    <scope>NUCLEOTIDE SEQUENCE [LARGE SCALE GENOMIC DNA]</scope>
    <source>
        <strain evidence="3 4">DSM 109850</strain>
    </source>
</reference>
<dbReference type="GO" id="GO:0016779">
    <property type="term" value="F:nucleotidyltransferase activity"/>
    <property type="evidence" value="ECO:0007669"/>
    <property type="project" value="TreeGrafter"/>
</dbReference>
<dbReference type="Gene3D" id="3.40.50.720">
    <property type="entry name" value="NAD(P)-binding Rossmann-like Domain"/>
    <property type="match status" value="1"/>
</dbReference>
<sequence length="266" mass="27863">MPNLRRRWKVCRVSAPSAGPALITDKERVRRLVALPEVRPERLSKLHAARVAVVGVGGLGSAAAQYLAAQGVGHLTLIDGDVVDAHNLGRQVLFSPSDIGSSKAAVAAQALKRLAPELSITVDTKFLSADRVDGLRGHDLVIDGLDHASTRVLINEWAVSRHIPVIFGGAVGYEGQVFPVIPGGPCLSCLWPSLEGADEDCVTGGILGPLVGTVGALQAAEAVKWLIGVGSKPGTLWSFDLMQSRLRTVTVPKNPACPVCGEGMAP</sequence>
<gene>
    <name evidence="3" type="ORF">HIJ39_18295</name>
</gene>
<protein>
    <submittedName>
        <fullName evidence="3">HesA/MoeB/ThiF family protein</fullName>
    </submittedName>
</protein>
<evidence type="ECO:0000313" key="3">
    <source>
        <dbReference type="EMBL" id="NMP24285.1"/>
    </source>
</evidence>
<dbReference type="PANTHER" id="PTHR10953">
    <property type="entry name" value="UBIQUITIN-ACTIVATING ENZYME E1"/>
    <property type="match status" value="1"/>
</dbReference>
<dbReference type="SUPFAM" id="SSF69572">
    <property type="entry name" value="Activating enzymes of the ubiquitin-like proteins"/>
    <property type="match status" value="1"/>
</dbReference>
<dbReference type="InterPro" id="IPR035985">
    <property type="entry name" value="Ubiquitin-activating_enz"/>
</dbReference>
<dbReference type="GO" id="GO:0004792">
    <property type="term" value="F:thiosulfate-cyanide sulfurtransferase activity"/>
    <property type="evidence" value="ECO:0007669"/>
    <property type="project" value="TreeGrafter"/>
</dbReference>
<accession>A0A7Y0L898</accession>
<proteinExistence type="inferred from homology"/>
<dbReference type="AlphaFoldDB" id="A0A7Y0L898"/>
<comment type="caution">
    <text evidence="3">The sequence shown here is derived from an EMBL/GenBank/DDBJ whole genome shotgun (WGS) entry which is preliminary data.</text>
</comment>
<dbReference type="InterPro" id="IPR000594">
    <property type="entry name" value="ThiF_NAD_FAD-bd"/>
</dbReference>
<feature type="domain" description="THIF-type NAD/FAD binding fold" evidence="2">
    <location>
        <begin position="30"/>
        <end position="259"/>
    </location>
</feature>
<keyword evidence="4" id="KW-1185">Reference proteome</keyword>
<dbReference type="GO" id="GO:0008641">
    <property type="term" value="F:ubiquitin-like modifier activating enzyme activity"/>
    <property type="evidence" value="ECO:0007669"/>
    <property type="project" value="InterPro"/>
</dbReference>
<dbReference type="CDD" id="cd00757">
    <property type="entry name" value="ThiF_MoeB_HesA_family"/>
    <property type="match status" value="1"/>
</dbReference>